<protein>
    <submittedName>
        <fullName evidence="1">Uncharacterized protein</fullName>
    </submittedName>
</protein>
<dbReference type="EMBL" id="MG250483">
    <property type="protein sequence ID" value="AUE22812.1"/>
    <property type="molecule type" value="Genomic_DNA"/>
</dbReference>
<keyword evidence="2" id="KW-1185">Reference proteome</keyword>
<gene>
    <name evidence="1" type="ORF">Ah1_00294</name>
</gene>
<dbReference type="InterPro" id="IPR043472">
    <property type="entry name" value="Macro_dom-like"/>
</dbReference>
<name>A0A2H4YF62_9CAUD</name>
<reference evidence="1 2" key="1">
    <citation type="submission" date="2017-10" db="EMBL/GenBank/DDBJ databases">
        <title>Antibacterial composition for extension of chilled fish shelf life and decreasing of risk of food-borne infections, bacteriophage strains for its preparation.</title>
        <authorList>
            <person name="Zulkarneev E.R."/>
            <person name="Aleshkin A.V."/>
            <person name="Rubalsky O.V."/>
            <person name="Kiseleva I.A."/>
            <person name="Rubalskii E.O."/>
            <person name="Lebedev S.N."/>
        </authorList>
    </citation>
    <scope>NUCLEOTIDE SEQUENCE [LARGE SCALE GENOMIC DNA]</scope>
</reference>
<evidence type="ECO:0000313" key="1">
    <source>
        <dbReference type="EMBL" id="AUE22812.1"/>
    </source>
</evidence>
<sequence>MIHYLEANLIEVINKLIKDRKEGINTDAKIFVAQGCNCYAAMGAGFAAQVARNYPEAAKADEEYAAEFKTDEEKMASQLGSLSAASIGGGVVMFNLYSQLYGGPDFRLEAFERAFDEMMLRIEEATVNDTNNPVILMPRIGAGIGGGKWEEIVKVLEAYPAFDFMVFDYKPKMIISSWRNQYHDDHDVSRYMIEDVERD</sequence>
<accession>A0A2H4YF62</accession>
<dbReference type="Gene3D" id="3.40.220.10">
    <property type="entry name" value="Leucine Aminopeptidase, subunit E, domain 1"/>
    <property type="match status" value="1"/>
</dbReference>
<evidence type="ECO:0000313" key="2">
    <source>
        <dbReference type="Proteomes" id="UP000240934"/>
    </source>
</evidence>
<dbReference type="Proteomes" id="UP000240934">
    <property type="component" value="Segment"/>
</dbReference>
<proteinExistence type="predicted"/>
<dbReference type="SUPFAM" id="SSF52949">
    <property type="entry name" value="Macro domain-like"/>
    <property type="match status" value="1"/>
</dbReference>
<organism evidence="1 2">
    <name type="scientific">Aeromonas phage Ah1</name>
    <dbReference type="NCBI Taxonomy" id="2053701"/>
    <lineage>
        <taxon>Viruses</taxon>
        <taxon>Duplodnaviria</taxon>
        <taxon>Heunggongvirae</taxon>
        <taxon>Uroviricota</taxon>
        <taxon>Caudoviricetes</taxon>
        <taxon>Pantevenvirales</taxon>
        <taxon>Straboviridae</taxon>
        <taxon>Cinqassovirus</taxon>
        <taxon>Cinqassovirus ah1</taxon>
    </lineage>
</organism>